<comment type="similarity">
    <text evidence="4">Belongs to the DONSON family.</text>
</comment>
<evidence type="ECO:0000256" key="2">
    <source>
        <dbReference type="ARBA" id="ARBA00022473"/>
    </source>
</evidence>
<evidence type="ECO:0008006" key="8">
    <source>
        <dbReference type="Google" id="ProtNLM"/>
    </source>
</evidence>
<dbReference type="GO" id="GO:0005634">
    <property type="term" value="C:nucleus"/>
    <property type="evidence" value="ECO:0007669"/>
    <property type="project" value="UniProtKB-SubCell"/>
</dbReference>
<protein>
    <recommendedName>
        <fullName evidence="8">Protein downstream neighbor of son homolog</fullName>
    </recommendedName>
</protein>
<dbReference type="AlphaFoldDB" id="A0ABD3X734"/>
<evidence type="ECO:0000256" key="1">
    <source>
        <dbReference type="ARBA" id="ARBA00004123"/>
    </source>
</evidence>
<evidence type="ECO:0000256" key="5">
    <source>
        <dbReference type="SAM" id="MobiDB-lite"/>
    </source>
</evidence>
<dbReference type="PANTHER" id="PTHR12972">
    <property type="entry name" value="DOWNSTREAM NEIGHBOR OF SON"/>
    <property type="match status" value="1"/>
</dbReference>
<dbReference type="Proteomes" id="UP001634394">
    <property type="component" value="Unassembled WGS sequence"/>
</dbReference>
<sequence length="600" mass="68323">MMGDYSPGWKKPTDVMKMLHKRKSKLIKCAKKLDIVDESKVDKNKTVDLPLRLKRKRNPFSQVSTNSPSKRLQLHEQENRGNIEEESTESRESEGILIDILNTFNKTLDKDEDDTRKKHKSSKDVTIDKILNIDQRTYTDTHVAHTVPISCEKTETPALSAVLPIDWSLKSKLRIVSPNSLQWCCQLRSLEESQGIHAFVQQEQSCTAVHSDCDRKKEFQKSCMYWMHPSLPWVSLFPRIVPETKVSQITTFLMEDDIQMKLRADWEESFTSVFHQLRSGLCPYFYLCTHVFTVLFLGQMNRQPKMAAMVTPTTRGFRELLQNEGISFTMPLDKRVLDKSKRESMENKGMQTDSKSEQTEDKDTTSYTKEESSPNAKERDSDEEGELLEAHEGAALWLESIGLDKSEFPSLDPHKVKLQRECFRMVDNRPESLVRVDGADVQALFNFLLNYRSCSATSGPQAGIPPTILASTAFKGACLKAYKTKHTTAKQTMVDGKVTVAHIVEITGPILPHNTQSLVNLLHTTQERDFVMTFHSHEPTAAFNLPNVQSFLERTIDGDKEVPFTAETKYVNFMPIPVSDDRATAVREIVSSLDGFTWST</sequence>
<dbReference type="EMBL" id="JBJQND010000003">
    <property type="protein sequence ID" value="KAL3881550.1"/>
    <property type="molecule type" value="Genomic_DNA"/>
</dbReference>
<feature type="compositionally biased region" description="Basic and acidic residues" evidence="5">
    <location>
        <begin position="73"/>
        <end position="93"/>
    </location>
</feature>
<feature type="region of interest" description="Disordered" evidence="5">
    <location>
        <begin position="338"/>
        <end position="386"/>
    </location>
</feature>
<feature type="compositionally biased region" description="Basic and acidic residues" evidence="5">
    <location>
        <begin position="354"/>
        <end position="380"/>
    </location>
</feature>
<feature type="region of interest" description="Disordered" evidence="5">
    <location>
        <begin position="58"/>
        <end position="93"/>
    </location>
</feature>
<organism evidence="6 7">
    <name type="scientific">Sinanodonta woodiana</name>
    <name type="common">Chinese pond mussel</name>
    <name type="synonym">Anodonta woodiana</name>
    <dbReference type="NCBI Taxonomy" id="1069815"/>
    <lineage>
        <taxon>Eukaryota</taxon>
        <taxon>Metazoa</taxon>
        <taxon>Spiralia</taxon>
        <taxon>Lophotrochozoa</taxon>
        <taxon>Mollusca</taxon>
        <taxon>Bivalvia</taxon>
        <taxon>Autobranchia</taxon>
        <taxon>Heteroconchia</taxon>
        <taxon>Palaeoheterodonta</taxon>
        <taxon>Unionida</taxon>
        <taxon>Unionoidea</taxon>
        <taxon>Unionidae</taxon>
        <taxon>Unioninae</taxon>
        <taxon>Sinanodonta</taxon>
    </lineage>
</organism>
<evidence type="ECO:0000313" key="7">
    <source>
        <dbReference type="Proteomes" id="UP001634394"/>
    </source>
</evidence>
<keyword evidence="7" id="KW-1185">Reference proteome</keyword>
<name>A0ABD3X734_SINWO</name>
<dbReference type="PRINTS" id="PR02064">
    <property type="entry name" value="DONSON"/>
</dbReference>
<evidence type="ECO:0000256" key="3">
    <source>
        <dbReference type="ARBA" id="ARBA00023242"/>
    </source>
</evidence>
<accession>A0ABD3X734</accession>
<evidence type="ECO:0000313" key="6">
    <source>
        <dbReference type="EMBL" id="KAL3881550.1"/>
    </source>
</evidence>
<keyword evidence="2" id="KW-0217">Developmental protein</keyword>
<dbReference type="InterPro" id="IPR024861">
    <property type="entry name" value="Donson"/>
</dbReference>
<proteinExistence type="inferred from homology"/>
<keyword evidence="3" id="KW-0539">Nucleus</keyword>
<gene>
    <name evidence="6" type="ORF">ACJMK2_027976</name>
</gene>
<comment type="subcellular location">
    <subcellularLocation>
        <location evidence="1">Nucleus</location>
    </subcellularLocation>
</comment>
<feature type="compositionally biased region" description="Polar residues" evidence="5">
    <location>
        <begin position="59"/>
        <end position="70"/>
    </location>
</feature>
<comment type="caution">
    <text evidence="6">The sequence shown here is derived from an EMBL/GenBank/DDBJ whole genome shotgun (WGS) entry which is preliminary data.</text>
</comment>
<reference evidence="6 7" key="1">
    <citation type="submission" date="2024-11" db="EMBL/GenBank/DDBJ databases">
        <title>Chromosome-level genome assembly of the freshwater bivalve Anodonta woodiana.</title>
        <authorList>
            <person name="Chen X."/>
        </authorList>
    </citation>
    <scope>NUCLEOTIDE SEQUENCE [LARGE SCALE GENOMIC DNA]</scope>
    <source>
        <strain evidence="6">MN2024</strain>
        <tissue evidence="6">Gills</tissue>
    </source>
</reference>
<dbReference type="PANTHER" id="PTHR12972:SF0">
    <property type="entry name" value="PROTEIN DOWNSTREAM NEIGHBOR OF SON"/>
    <property type="match status" value="1"/>
</dbReference>
<evidence type="ECO:0000256" key="4">
    <source>
        <dbReference type="ARBA" id="ARBA00025806"/>
    </source>
</evidence>